<dbReference type="OrthoDB" id="8565485at2"/>
<proteinExistence type="predicted"/>
<feature type="compositionally biased region" description="Basic and acidic residues" evidence="1">
    <location>
        <begin position="191"/>
        <end position="204"/>
    </location>
</feature>
<dbReference type="InterPro" id="IPR023346">
    <property type="entry name" value="Lysozyme-like_dom_sf"/>
</dbReference>
<feature type="compositionally biased region" description="Basic and acidic residues" evidence="1">
    <location>
        <begin position="171"/>
        <end position="183"/>
    </location>
</feature>
<feature type="region of interest" description="Disordered" evidence="1">
    <location>
        <begin position="171"/>
        <end position="220"/>
    </location>
</feature>
<evidence type="ECO:0000313" key="2">
    <source>
        <dbReference type="EMBL" id="SCW89158.1"/>
    </source>
</evidence>
<keyword evidence="3" id="KW-1185">Reference proteome</keyword>
<dbReference type="EMBL" id="FMTL01000010">
    <property type="protein sequence ID" value="SCW89158.1"/>
    <property type="molecule type" value="Genomic_DNA"/>
</dbReference>
<dbReference type="Gene3D" id="1.10.530.10">
    <property type="match status" value="1"/>
</dbReference>
<gene>
    <name evidence="2" type="ORF">SAMN05216370_0004</name>
</gene>
<accession>A0A1G4U691</accession>
<protein>
    <submittedName>
        <fullName evidence="2">Type IV secretion system protein VirB1</fullName>
    </submittedName>
</protein>
<dbReference type="Proteomes" id="UP000242418">
    <property type="component" value="Unassembled WGS sequence"/>
</dbReference>
<comment type="caution">
    <text evidence="2">The sequence shown here is derived from an EMBL/GenBank/DDBJ whole genome shotgun (WGS) entry which is preliminary data.</text>
</comment>
<reference evidence="2 3" key="1">
    <citation type="submission" date="2016-10" db="EMBL/GenBank/DDBJ databases">
        <authorList>
            <person name="Varghese N."/>
            <person name="Submissions S."/>
        </authorList>
    </citation>
    <scope>NUCLEOTIDE SEQUENCE [LARGE SCALE GENOMIC DNA]</scope>
    <source>
        <strain evidence="2 3">DSM 17833</strain>
    </source>
</reference>
<evidence type="ECO:0000313" key="3">
    <source>
        <dbReference type="Proteomes" id="UP000242418"/>
    </source>
</evidence>
<name>A0A1G4U691_9PSED</name>
<dbReference type="AlphaFoldDB" id="A0A1G4U691"/>
<dbReference type="CDD" id="cd16892">
    <property type="entry name" value="LT_VirB1-like"/>
    <property type="match status" value="1"/>
</dbReference>
<evidence type="ECO:0000256" key="1">
    <source>
        <dbReference type="SAM" id="MobiDB-lite"/>
    </source>
</evidence>
<sequence>MLLQAAILSLAQQCAPDVAPHTMASLVVSESSGNPFAIGVVGMDLIDQPKTKEEAVAMAKTLMAQGARISGGLGQVYMGNWEKLGLTVDTVFEPCPNLTASSKVLGNCYERASAQMGEGQAALTAAFSCYYSNNFTRGFEKEGENKPSYLMMIASNSEKLKGVPEIQFKPSDIKEVDPAKKETAAPAEPAKALEELKEVKKEKESEPDDSMSWDVLGDFH</sequence>
<organism evidence="2 3">
    <name type="scientific">Pseudomonas peli</name>
    <dbReference type="NCBI Taxonomy" id="592361"/>
    <lineage>
        <taxon>Bacteria</taxon>
        <taxon>Pseudomonadati</taxon>
        <taxon>Pseudomonadota</taxon>
        <taxon>Gammaproteobacteria</taxon>
        <taxon>Pseudomonadales</taxon>
        <taxon>Pseudomonadaceae</taxon>
        <taxon>Pseudomonas</taxon>
    </lineage>
</organism>
<dbReference type="SUPFAM" id="SSF53955">
    <property type="entry name" value="Lysozyme-like"/>
    <property type="match status" value="1"/>
</dbReference>